<evidence type="ECO:0000256" key="4">
    <source>
        <dbReference type="ARBA" id="ARBA00022801"/>
    </source>
</evidence>
<dbReference type="SUPFAM" id="SSF144091">
    <property type="entry name" value="Rhomboid-like"/>
    <property type="match status" value="1"/>
</dbReference>
<evidence type="ECO:0000256" key="1">
    <source>
        <dbReference type="ARBA" id="ARBA00004141"/>
    </source>
</evidence>
<feature type="transmembrane region" description="Helical" evidence="8">
    <location>
        <begin position="20"/>
        <end position="40"/>
    </location>
</feature>
<keyword evidence="4" id="KW-0378">Hydrolase</keyword>
<evidence type="ECO:0000256" key="2">
    <source>
        <dbReference type="ARBA" id="ARBA00022670"/>
    </source>
</evidence>
<evidence type="ECO:0000256" key="5">
    <source>
        <dbReference type="ARBA" id="ARBA00022825"/>
    </source>
</evidence>
<dbReference type="GO" id="GO:0004252">
    <property type="term" value="F:serine-type endopeptidase activity"/>
    <property type="evidence" value="ECO:0007669"/>
    <property type="project" value="InterPro"/>
</dbReference>
<proteinExistence type="predicted"/>
<evidence type="ECO:0000313" key="10">
    <source>
        <dbReference type="EMBL" id="OJI93424.1"/>
    </source>
</evidence>
<gene>
    <name evidence="10" type="ORF">PFRI_23240</name>
</gene>
<organism evidence="10 11">
    <name type="scientific">Planktotalea frisia</name>
    <dbReference type="NCBI Taxonomy" id="696762"/>
    <lineage>
        <taxon>Bacteria</taxon>
        <taxon>Pseudomonadati</taxon>
        <taxon>Pseudomonadota</taxon>
        <taxon>Alphaproteobacteria</taxon>
        <taxon>Rhodobacterales</taxon>
        <taxon>Paracoccaceae</taxon>
        <taxon>Planktotalea</taxon>
    </lineage>
</organism>
<feature type="domain" description="Peptidase S54 rhomboid" evidence="9">
    <location>
        <begin position="79"/>
        <end position="219"/>
    </location>
</feature>
<sequence>MSEDHDHEPELISPVNPLPPVVVALFLMIIGIEAIFSLASRGLIGGAGGIGWRLEALQTYAFSGPIFDWMWNNSQWPTEHLIRFVSYMFVHGSFMHALFVCVMLLALGKMVGEVFTGFATLAVFIVSGTFGALAYALLLDDQAPLIGGFPGVYGLIGAFTYLLWLRLGQMGAQQVQAFTLIGFLMGIQLIFGLLFGVQNDWLADVVGFITGFALSFIVSPGGFTRLREKMRRD</sequence>
<dbReference type="InterPro" id="IPR035952">
    <property type="entry name" value="Rhomboid-like_sf"/>
</dbReference>
<evidence type="ECO:0000313" key="11">
    <source>
        <dbReference type="Proteomes" id="UP000184514"/>
    </source>
</evidence>
<dbReference type="Gene3D" id="1.20.1540.10">
    <property type="entry name" value="Rhomboid-like"/>
    <property type="match status" value="1"/>
</dbReference>
<keyword evidence="7 8" id="KW-0472">Membrane</keyword>
<dbReference type="STRING" id="696762.PFRI_23240"/>
<evidence type="ECO:0000256" key="7">
    <source>
        <dbReference type="ARBA" id="ARBA00023136"/>
    </source>
</evidence>
<feature type="transmembrane region" description="Helical" evidence="8">
    <location>
        <begin position="114"/>
        <end position="138"/>
    </location>
</feature>
<feature type="transmembrane region" description="Helical" evidence="8">
    <location>
        <begin position="201"/>
        <end position="223"/>
    </location>
</feature>
<feature type="transmembrane region" description="Helical" evidence="8">
    <location>
        <begin position="84"/>
        <end position="107"/>
    </location>
</feature>
<dbReference type="RefSeq" id="WP_072630878.1">
    <property type="nucleotide sequence ID" value="NZ_MLCB01000143.1"/>
</dbReference>
<keyword evidence="5" id="KW-0720">Serine protease</keyword>
<comment type="subcellular location">
    <subcellularLocation>
        <location evidence="1">Membrane</location>
        <topology evidence="1">Multi-pass membrane protein</topology>
    </subcellularLocation>
</comment>
<name>A0A1L9NW76_9RHOB</name>
<evidence type="ECO:0000256" key="6">
    <source>
        <dbReference type="ARBA" id="ARBA00022989"/>
    </source>
</evidence>
<dbReference type="Proteomes" id="UP000184514">
    <property type="component" value="Unassembled WGS sequence"/>
</dbReference>
<dbReference type="GO" id="GO:0016020">
    <property type="term" value="C:membrane"/>
    <property type="evidence" value="ECO:0007669"/>
    <property type="project" value="UniProtKB-SubCell"/>
</dbReference>
<feature type="transmembrane region" description="Helical" evidence="8">
    <location>
        <begin position="52"/>
        <end position="72"/>
    </location>
</feature>
<dbReference type="InterPro" id="IPR002610">
    <property type="entry name" value="Peptidase_S54_rhomboid-like"/>
</dbReference>
<evidence type="ECO:0000256" key="3">
    <source>
        <dbReference type="ARBA" id="ARBA00022692"/>
    </source>
</evidence>
<dbReference type="PANTHER" id="PTHR22936">
    <property type="entry name" value="RHOMBOID-RELATED"/>
    <property type="match status" value="1"/>
</dbReference>
<keyword evidence="3 8" id="KW-0812">Transmembrane</keyword>
<dbReference type="Pfam" id="PF01694">
    <property type="entry name" value="Rhomboid"/>
    <property type="match status" value="1"/>
</dbReference>
<keyword evidence="6 8" id="KW-1133">Transmembrane helix</keyword>
<protein>
    <submittedName>
        <fullName evidence="10">Rhomboid family protein</fullName>
    </submittedName>
</protein>
<evidence type="ECO:0000259" key="9">
    <source>
        <dbReference type="Pfam" id="PF01694"/>
    </source>
</evidence>
<feature type="transmembrane region" description="Helical" evidence="8">
    <location>
        <begin position="144"/>
        <end position="165"/>
    </location>
</feature>
<keyword evidence="11" id="KW-1185">Reference proteome</keyword>
<dbReference type="InterPro" id="IPR022764">
    <property type="entry name" value="Peptidase_S54_rhomboid_dom"/>
</dbReference>
<dbReference type="EMBL" id="MLCB01000143">
    <property type="protein sequence ID" value="OJI93424.1"/>
    <property type="molecule type" value="Genomic_DNA"/>
</dbReference>
<dbReference type="GO" id="GO:0006508">
    <property type="term" value="P:proteolysis"/>
    <property type="evidence" value="ECO:0007669"/>
    <property type="project" value="UniProtKB-KW"/>
</dbReference>
<dbReference type="PANTHER" id="PTHR22936:SF69">
    <property type="entry name" value="RHOMBOID-LIKE PROTEIN"/>
    <property type="match status" value="1"/>
</dbReference>
<feature type="transmembrane region" description="Helical" evidence="8">
    <location>
        <begin position="177"/>
        <end position="195"/>
    </location>
</feature>
<keyword evidence="2" id="KW-0645">Protease</keyword>
<accession>A0A1L9NW76</accession>
<comment type="caution">
    <text evidence="10">The sequence shown here is derived from an EMBL/GenBank/DDBJ whole genome shotgun (WGS) entry which is preliminary data.</text>
</comment>
<dbReference type="AlphaFoldDB" id="A0A1L9NW76"/>
<dbReference type="OrthoDB" id="7836448at2"/>
<reference evidence="10 11" key="1">
    <citation type="submission" date="2016-10" db="EMBL/GenBank/DDBJ databases">
        <title>Genome sequence of Planktotalea frisia SH6-1.</title>
        <authorList>
            <person name="Poehlein A."/>
            <person name="Bakenhus I."/>
            <person name="Voget S."/>
            <person name="Brinkhoff T."/>
            <person name="Simon M."/>
        </authorList>
    </citation>
    <scope>NUCLEOTIDE SEQUENCE [LARGE SCALE GENOMIC DNA]</scope>
    <source>
        <strain evidence="10 11">SH6-1</strain>
    </source>
</reference>
<evidence type="ECO:0000256" key="8">
    <source>
        <dbReference type="SAM" id="Phobius"/>
    </source>
</evidence>